<reference evidence="1 2" key="1">
    <citation type="journal article" date="2018" name="Nat. Biotechnol.">
        <title>A standardized bacterial taxonomy based on genome phylogeny substantially revises the tree of life.</title>
        <authorList>
            <person name="Parks D.H."/>
            <person name="Chuvochina M."/>
            <person name="Waite D.W."/>
            <person name="Rinke C."/>
            <person name="Skarshewski A."/>
            <person name="Chaumeil P.A."/>
            <person name="Hugenholtz P."/>
        </authorList>
    </citation>
    <scope>NUCLEOTIDE SEQUENCE [LARGE SCALE GENOMIC DNA]</scope>
    <source>
        <strain evidence="1">UBA9956</strain>
    </source>
</reference>
<evidence type="ECO:0000313" key="2">
    <source>
        <dbReference type="Proteomes" id="UP000264062"/>
    </source>
</evidence>
<dbReference type="InterPro" id="IPR051200">
    <property type="entry name" value="Host-pathogen_enzymatic-act"/>
</dbReference>
<dbReference type="Gene3D" id="2.130.10.10">
    <property type="entry name" value="YVTN repeat-like/Quinoprotein amine dehydrogenase"/>
    <property type="match status" value="1"/>
</dbReference>
<dbReference type="InterPro" id="IPR011045">
    <property type="entry name" value="N2O_reductase_N"/>
</dbReference>
<accession>A0A350HBM7</accession>
<comment type="caution">
    <text evidence="1">The sequence shown here is derived from an EMBL/GenBank/DDBJ whole genome shotgun (WGS) entry which is preliminary data.</text>
</comment>
<dbReference type="Proteomes" id="UP000264062">
    <property type="component" value="Unassembled WGS sequence"/>
</dbReference>
<organism evidence="1 2">
    <name type="scientific">candidate division WOR-3 bacterium</name>
    <dbReference type="NCBI Taxonomy" id="2052148"/>
    <lineage>
        <taxon>Bacteria</taxon>
        <taxon>Bacteria division WOR-3</taxon>
    </lineage>
</organism>
<dbReference type="AlphaFoldDB" id="A0A350HBM7"/>
<proteinExistence type="predicted"/>
<evidence type="ECO:0000313" key="1">
    <source>
        <dbReference type="EMBL" id="HAV92943.1"/>
    </source>
</evidence>
<name>A0A350HBM7_UNCW3</name>
<gene>
    <name evidence="1" type="ORF">DCW38_07185</name>
</gene>
<dbReference type="SUPFAM" id="SSF50974">
    <property type="entry name" value="Nitrous oxide reductase, N-terminal domain"/>
    <property type="match status" value="1"/>
</dbReference>
<dbReference type="InterPro" id="IPR015943">
    <property type="entry name" value="WD40/YVTN_repeat-like_dom_sf"/>
</dbReference>
<protein>
    <recommendedName>
        <fullName evidence="3">YncE family protein</fullName>
    </recommendedName>
</protein>
<dbReference type="EMBL" id="DMZY01000209">
    <property type="protein sequence ID" value="HAV92943.1"/>
    <property type="molecule type" value="Genomic_DNA"/>
</dbReference>
<dbReference type="PANTHER" id="PTHR47197">
    <property type="entry name" value="PROTEIN NIRF"/>
    <property type="match status" value="1"/>
</dbReference>
<dbReference type="PANTHER" id="PTHR47197:SF3">
    <property type="entry name" value="DIHYDRO-HEME D1 DEHYDROGENASE"/>
    <property type="match status" value="1"/>
</dbReference>
<sequence>MEKDSIVGYYRVTKEGEYIGDFCLGSDNLLYITISPLEKISSEIRIFDPKEGKIVGKIIDEYSPEIIFPLPNDEAFVFHYFVQAGDSATTNSILDLKNKIVIKKIISNLGGPGYKEIFCSPSNDYWIFSNFPVSDDTYIIEFLAGPDTLGERILFKKDYNGSNIDPTLTKFVSDTKIYARCDEIFGVVVYEFPSGEPKNIIPLEIKPVDILALPNGRVYVAQYDYYGLETTDNYITVIDAESDAVIKRINVCPGPDYLAYSEAMNKLYMGSLYENSIAVVDPNTDSLIKLIKGDSLGSDLNQYFRLIPNK</sequence>
<evidence type="ECO:0008006" key="3">
    <source>
        <dbReference type="Google" id="ProtNLM"/>
    </source>
</evidence>